<evidence type="ECO:0000256" key="9">
    <source>
        <dbReference type="ARBA" id="ARBA00023160"/>
    </source>
</evidence>
<keyword evidence="6 10" id="KW-1133">Transmembrane helix</keyword>
<dbReference type="GO" id="GO:0009922">
    <property type="term" value="F:fatty acid elongase activity"/>
    <property type="evidence" value="ECO:0007669"/>
    <property type="project" value="InterPro"/>
</dbReference>
<accession>A0A5D2HGC3</accession>
<evidence type="ECO:0000256" key="4">
    <source>
        <dbReference type="ARBA" id="ARBA00022692"/>
    </source>
</evidence>
<feature type="transmembrane region" description="Helical" evidence="10">
    <location>
        <begin position="263"/>
        <end position="280"/>
    </location>
</feature>
<sequence length="319" mass="35622">MNVASQYFDSIFRSSMKQDGSALFPNPFLLYQRLGGATSLVLNLGGLASEASQNPPVFMGKWPNTSFSHLFLTLTVLSYISFSGGETGETLTNKLGVTSFTFVLSQLSRPSLSRPLFKSITTVDNIFLLTLSFTMALGCLASNFSQVPNFKNLVCFPRGTSPSGPLFFWAYIFYLSKIVEFIDTLLIILSGSMKRLSFIHGYHHSMVVIMCYICLESAQSSVPMVLVTNCVVHVVMYTYYLLCTLGMHPKWKKIVKDFQLVQFRLSFLIMAVVVFYHFTASGCSGILSWCFNGAFIVSLLYLFSTFMPRVTPPMPTSSR</sequence>
<dbReference type="GO" id="GO:0034626">
    <property type="term" value="P:fatty acid elongation, polyunsaturated fatty acid"/>
    <property type="evidence" value="ECO:0007669"/>
    <property type="project" value="TreeGrafter"/>
</dbReference>
<keyword evidence="9" id="KW-0275">Fatty acid biosynthesis</keyword>
<dbReference type="GO" id="GO:0034625">
    <property type="term" value="P:fatty acid elongation, monounsaturated fatty acid"/>
    <property type="evidence" value="ECO:0007669"/>
    <property type="project" value="TreeGrafter"/>
</dbReference>
<organism evidence="11 12">
    <name type="scientific">Gossypium darwinii</name>
    <name type="common">Darwin's cotton</name>
    <name type="synonym">Gossypium barbadense var. darwinii</name>
    <dbReference type="NCBI Taxonomy" id="34276"/>
    <lineage>
        <taxon>Eukaryota</taxon>
        <taxon>Viridiplantae</taxon>
        <taxon>Streptophyta</taxon>
        <taxon>Embryophyta</taxon>
        <taxon>Tracheophyta</taxon>
        <taxon>Spermatophyta</taxon>
        <taxon>Magnoliopsida</taxon>
        <taxon>eudicotyledons</taxon>
        <taxon>Gunneridae</taxon>
        <taxon>Pentapetalae</taxon>
        <taxon>rosids</taxon>
        <taxon>malvids</taxon>
        <taxon>Malvales</taxon>
        <taxon>Malvaceae</taxon>
        <taxon>Malvoideae</taxon>
        <taxon>Gossypium</taxon>
    </lineage>
</organism>
<feature type="transmembrane region" description="Helical" evidence="10">
    <location>
        <begin position="166"/>
        <end position="189"/>
    </location>
</feature>
<keyword evidence="3" id="KW-0808">Transferase</keyword>
<evidence type="ECO:0000313" key="12">
    <source>
        <dbReference type="Proteomes" id="UP000323506"/>
    </source>
</evidence>
<keyword evidence="5" id="KW-0276">Fatty acid metabolism</keyword>
<name>A0A5D2HGC3_GOSDA</name>
<keyword evidence="8 10" id="KW-0472">Membrane</keyword>
<dbReference type="GO" id="GO:0030148">
    <property type="term" value="P:sphingolipid biosynthetic process"/>
    <property type="evidence" value="ECO:0007669"/>
    <property type="project" value="TreeGrafter"/>
</dbReference>
<feature type="transmembrane region" description="Helical" evidence="10">
    <location>
        <begin position="224"/>
        <end position="242"/>
    </location>
</feature>
<dbReference type="GO" id="GO:0005789">
    <property type="term" value="C:endoplasmic reticulum membrane"/>
    <property type="evidence" value="ECO:0007669"/>
    <property type="project" value="TreeGrafter"/>
</dbReference>
<feature type="non-terminal residue" evidence="11">
    <location>
        <position position="319"/>
    </location>
</feature>
<evidence type="ECO:0000313" key="11">
    <source>
        <dbReference type="EMBL" id="TYH29317.1"/>
    </source>
</evidence>
<evidence type="ECO:0000256" key="5">
    <source>
        <dbReference type="ARBA" id="ARBA00022832"/>
    </source>
</evidence>
<protein>
    <recommendedName>
        <fullName evidence="13">Very-long-chain 3-oxoacyl-CoA synthase</fullName>
    </recommendedName>
</protein>
<keyword evidence="7" id="KW-0443">Lipid metabolism</keyword>
<dbReference type="InterPro" id="IPR002076">
    <property type="entry name" value="ELO_fam"/>
</dbReference>
<keyword evidence="4 10" id="KW-0812">Transmembrane</keyword>
<evidence type="ECO:0000256" key="1">
    <source>
        <dbReference type="ARBA" id="ARBA00004141"/>
    </source>
</evidence>
<keyword evidence="12" id="KW-1185">Reference proteome</keyword>
<evidence type="ECO:0000256" key="8">
    <source>
        <dbReference type="ARBA" id="ARBA00023136"/>
    </source>
</evidence>
<feature type="transmembrane region" description="Helical" evidence="10">
    <location>
        <begin position="286"/>
        <end position="304"/>
    </location>
</feature>
<reference evidence="11 12" key="1">
    <citation type="submission" date="2019-06" db="EMBL/GenBank/DDBJ databases">
        <title>WGS assembly of Gossypium darwinii.</title>
        <authorList>
            <person name="Chen Z.J."/>
            <person name="Sreedasyam A."/>
            <person name="Ando A."/>
            <person name="Song Q."/>
            <person name="De L."/>
            <person name="Hulse-Kemp A."/>
            <person name="Ding M."/>
            <person name="Ye W."/>
            <person name="Kirkbride R."/>
            <person name="Jenkins J."/>
            <person name="Plott C."/>
            <person name="Lovell J."/>
            <person name="Lin Y.-M."/>
            <person name="Vaughn R."/>
            <person name="Liu B."/>
            <person name="Li W."/>
            <person name="Simpson S."/>
            <person name="Scheffler B."/>
            <person name="Saski C."/>
            <person name="Grover C."/>
            <person name="Hu G."/>
            <person name="Conover J."/>
            <person name="Carlson J."/>
            <person name="Shu S."/>
            <person name="Boston L."/>
            <person name="Williams M."/>
            <person name="Peterson D."/>
            <person name="Mcgee K."/>
            <person name="Jones D."/>
            <person name="Wendel J."/>
            <person name="Stelly D."/>
            <person name="Grimwood J."/>
            <person name="Schmutz J."/>
        </authorList>
    </citation>
    <scope>NUCLEOTIDE SEQUENCE [LARGE SCALE GENOMIC DNA]</scope>
    <source>
        <strain evidence="11">1808015.09</strain>
    </source>
</reference>
<dbReference type="PANTHER" id="PTHR11157">
    <property type="entry name" value="FATTY ACID ACYL TRANSFERASE-RELATED"/>
    <property type="match status" value="1"/>
</dbReference>
<dbReference type="Proteomes" id="UP000323506">
    <property type="component" value="Chromosome A01"/>
</dbReference>
<proteinExistence type="predicted"/>
<evidence type="ECO:0000256" key="2">
    <source>
        <dbReference type="ARBA" id="ARBA00022516"/>
    </source>
</evidence>
<dbReference type="PANTHER" id="PTHR11157:SF132">
    <property type="entry name" value="ELONGATION OF FATTY ACIDS PROTEIN 3-LIKE"/>
    <property type="match status" value="1"/>
</dbReference>
<dbReference type="AlphaFoldDB" id="A0A5D2HGC3"/>
<dbReference type="GO" id="GO:0042761">
    <property type="term" value="P:very long-chain fatty acid biosynthetic process"/>
    <property type="evidence" value="ECO:0007669"/>
    <property type="project" value="TreeGrafter"/>
</dbReference>
<feature type="transmembrane region" description="Helical" evidence="10">
    <location>
        <begin position="126"/>
        <end position="146"/>
    </location>
</feature>
<evidence type="ECO:0000256" key="3">
    <source>
        <dbReference type="ARBA" id="ARBA00022679"/>
    </source>
</evidence>
<evidence type="ECO:0008006" key="13">
    <source>
        <dbReference type="Google" id="ProtNLM"/>
    </source>
</evidence>
<dbReference type="Pfam" id="PF01151">
    <property type="entry name" value="ELO"/>
    <property type="match status" value="1"/>
</dbReference>
<evidence type="ECO:0000256" key="6">
    <source>
        <dbReference type="ARBA" id="ARBA00022989"/>
    </source>
</evidence>
<comment type="subcellular location">
    <subcellularLocation>
        <location evidence="1">Membrane</location>
        <topology evidence="1">Multi-pass membrane protein</topology>
    </subcellularLocation>
</comment>
<keyword evidence="2" id="KW-0444">Lipid biosynthesis</keyword>
<dbReference type="EMBL" id="CM017688">
    <property type="protein sequence ID" value="TYH29317.1"/>
    <property type="molecule type" value="Genomic_DNA"/>
</dbReference>
<feature type="transmembrane region" description="Helical" evidence="10">
    <location>
        <begin position="201"/>
        <end position="218"/>
    </location>
</feature>
<gene>
    <name evidence="11" type="ORF">ES288_A01G002000v1</name>
</gene>
<evidence type="ECO:0000256" key="7">
    <source>
        <dbReference type="ARBA" id="ARBA00023098"/>
    </source>
</evidence>
<evidence type="ECO:0000256" key="10">
    <source>
        <dbReference type="SAM" id="Phobius"/>
    </source>
</evidence>
<dbReference type="GO" id="GO:0019367">
    <property type="term" value="P:fatty acid elongation, saturated fatty acid"/>
    <property type="evidence" value="ECO:0007669"/>
    <property type="project" value="TreeGrafter"/>
</dbReference>